<dbReference type="Proteomes" id="UP001196413">
    <property type="component" value="Unassembled WGS sequence"/>
</dbReference>
<dbReference type="SMART" id="SM00323">
    <property type="entry name" value="RasGAP"/>
    <property type="match status" value="1"/>
</dbReference>
<organism evidence="4 5">
    <name type="scientific">Parelaphostrongylus tenuis</name>
    <name type="common">Meningeal worm</name>
    <dbReference type="NCBI Taxonomy" id="148309"/>
    <lineage>
        <taxon>Eukaryota</taxon>
        <taxon>Metazoa</taxon>
        <taxon>Ecdysozoa</taxon>
        <taxon>Nematoda</taxon>
        <taxon>Chromadorea</taxon>
        <taxon>Rhabditida</taxon>
        <taxon>Rhabditina</taxon>
        <taxon>Rhabditomorpha</taxon>
        <taxon>Strongyloidea</taxon>
        <taxon>Metastrongylidae</taxon>
        <taxon>Parelaphostrongylus</taxon>
    </lineage>
</organism>
<dbReference type="InterPro" id="IPR008936">
    <property type="entry name" value="Rho_GTPase_activation_prot"/>
</dbReference>
<protein>
    <recommendedName>
        <fullName evidence="3">Ras-GAP domain-containing protein</fullName>
    </recommendedName>
</protein>
<feature type="domain" description="Ras-GAP" evidence="3">
    <location>
        <begin position="207"/>
        <end position="400"/>
    </location>
</feature>
<dbReference type="PROSITE" id="PS00509">
    <property type="entry name" value="RAS_GTPASE_ACTIV_1"/>
    <property type="match status" value="1"/>
</dbReference>
<dbReference type="InterPro" id="IPR001936">
    <property type="entry name" value="RasGAP_dom"/>
</dbReference>
<dbReference type="PROSITE" id="PS50018">
    <property type="entry name" value="RAS_GTPASE_ACTIV_2"/>
    <property type="match status" value="1"/>
</dbReference>
<dbReference type="PANTHER" id="PTHR10194">
    <property type="entry name" value="RAS GTPASE-ACTIVATING PROTEINS"/>
    <property type="match status" value="1"/>
</dbReference>
<feature type="region of interest" description="Disordered" evidence="2">
    <location>
        <begin position="643"/>
        <end position="663"/>
    </location>
</feature>
<keyword evidence="5" id="KW-1185">Reference proteome</keyword>
<dbReference type="Gene3D" id="1.10.506.10">
    <property type="entry name" value="GTPase Activation - p120gap, domain 1"/>
    <property type="match status" value="1"/>
</dbReference>
<evidence type="ECO:0000259" key="3">
    <source>
        <dbReference type="PROSITE" id="PS50018"/>
    </source>
</evidence>
<dbReference type="InterPro" id="IPR039360">
    <property type="entry name" value="Ras_GTPase"/>
</dbReference>
<feature type="compositionally biased region" description="Basic and acidic residues" evidence="2">
    <location>
        <begin position="650"/>
        <end position="663"/>
    </location>
</feature>
<dbReference type="GO" id="GO:0005096">
    <property type="term" value="F:GTPase activator activity"/>
    <property type="evidence" value="ECO:0007669"/>
    <property type="project" value="UniProtKB-KW"/>
</dbReference>
<keyword evidence="1" id="KW-0343">GTPase activation</keyword>
<dbReference type="AlphaFoldDB" id="A0AAD5MQB6"/>
<comment type="caution">
    <text evidence="4">The sequence shown here is derived from an EMBL/GenBank/DDBJ whole genome shotgun (WGS) entry which is preliminary data.</text>
</comment>
<evidence type="ECO:0000256" key="1">
    <source>
        <dbReference type="ARBA" id="ARBA00022468"/>
    </source>
</evidence>
<reference evidence="4" key="1">
    <citation type="submission" date="2021-06" db="EMBL/GenBank/DDBJ databases">
        <title>Parelaphostrongylus tenuis whole genome reference sequence.</title>
        <authorList>
            <person name="Garwood T.J."/>
            <person name="Larsen P.A."/>
            <person name="Fountain-Jones N.M."/>
            <person name="Garbe J.R."/>
            <person name="Macchietto M.G."/>
            <person name="Kania S.A."/>
            <person name="Gerhold R.W."/>
            <person name="Richards J.E."/>
            <person name="Wolf T.M."/>
        </authorList>
    </citation>
    <scope>NUCLEOTIDE SEQUENCE</scope>
    <source>
        <strain evidence="4">MNPRO001-30</strain>
        <tissue evidence="4">Meninges</tissue>
    </source>
</reference>
<gene>
    <name evidence="4" type="ORF">KIN20_003715</name>
</gene>
<dbReference type="InterPro" id="IPR023152">
    <property type="entry name" value="RasGAP_CS"/>
</dbReference>
<proteinExistence type="predicted"/>
<accession>A0AAD5MQB6</accession>
<dbReference type="Pfam" id="PF00616">
    <property type="entry name" value="RasGAP"/>
    <property type="match status" value="1"/>
</dbReference>
<evidence type="ECO:0000313" key="5">
    <source>
        <dbReference type="Proteomes" id="UP001196413"/>
    </source>
</evidence>
<dbReference type="PANTHER" id="PTHR10194:SF148">
    <property type="entry name" value="GTPASE-ACTIVATING PROTEIN"/>
    <property type="match status" value="1"/>
</dbReference>
<dbReference type="CDD" id="cd05128">
    <property type="entry name" value="RasGAP_GAP1_like"/>
    <property type="match status" value="1"/>
</dbReference>
<evidence type="ECO:0000313" key="4">
    <source>
        <dbReference type="EMBL" id="KAJ1348419.1"/>
    </source>
</evidence>
<dbReference type="SUPFAM" id="SSF48350">
    <property type="entry name" value="GTPase activation domain, GAP"/>
    <property type="match status" value="1"/>
</dbReference>
<name>A0AAD5MQB6_PARTN</name>
<evidence type="ECO:0000256" key="2">
    <source>
        <dbReference type="SAM" id="MobiDB-lite"/>
    </source>
</evidence>
<dbReference type="EMBL" id="JAHQIW010000501">
    <property type="protein sequence ID" value="KAJ1348419.1"/>
    <property type="molecule type" value="Genomic_DNA"/>
</dbReference>
<sequence length="663" mass="76075">MTAAYGFCYCGFVQTLFEKLTPILVIVEWFNTEYLLVRKKAPSTNEQQLTDESFNEPLETILFHLSVQKEAKKLRLCSNGHSSEWLEMSCDETGTLALRMSLWQEVLRGLSSSFHGQIRVDVDERWTSGPSKWFYLRPRHSDHFNKVETATNKQPIGDLKLWLSYTADHVLPIEYYSYLMTSLAASTSYRPFSASLPCLLEHLPKVDLGHVARPILHAMITTRQLRPLLRTLYAIDIQRCQDLNTLFRSHTLASKMLHELLLIYGRSYLIATLKPVIDKIYKERRSCEVDPSRIPQSESTDKNMKALLCYFSLVFTSIAESTTRCPSSIKTALSDLRMVVRENTGRPDVELLALSSFLIMRFFAAAVLSPKTFGIKHEQPEPRVARTLVLLSKMLQRVANCCVSSHPLTSKEQWLSLVFEKIANDDHCKEMKNFFDNVSLESNDILPQAGRREVLKEGCLIECRPGSRSPWRPLMPQKRRCVLLTDSELIWLKSHEHFVPKGSLSLSDIRAFFQATGSLDAADWFYAIERQRDKLKTKATHSDLEDLCEGDIEREMEYLHVLLMQHKETLSYWQMHLDTNEPLPEHCPVIPKPLDGSMYKGEDRITHCSSLSKTIASTIAATRDLEKRHEEFAAIYTKQGLGTKENITGDDSHPLLERSLHRE</sequence>